<name>A0ABW8FXB4_9GAMM</name>
<dbReference type="RefSeq" id="WP_225969924.1">
    <property type="nucleotide sequence ID" value="NZ_CP046377.1"/>
</dbReference>
<dbReference type="InterPro" id="IPR025361">
    <property type="entry name" value="DUF4265"/>
</dbReference>
<reference evidence="1 2" key="1">
    <citation type="submission" date="2024-10" db="EMBL/GenBank/DDBJ databases">
        <authorList>
            <person name="Lu C.-H."/>
        </authorList>
    </citation>
    <scope>NUCLEOTIDE SEQUENCE [LARGE SCALE GENOMIC DNA]</scope>
    <source>
        <strain evidence="1 2">22QBSP01-2</strain>
    </source>
</reference>
<comment type="caution">
    <text evidence="1">The sequence shown here is derived from an EMBL/GenBank/DDBJ whole genome shotgun (WGS) entry which is preliminary data.</text>
</comment>
<dbReference type="EMBL" id="JBIXKD010000007">
    <property type="protein sequence ID" value="MFJ5321477.1"/>
    <property type="molecule type" value="Genomic_DNA"/>
</dbReference>
<dbReference type="Pfam" id="PF14085">
    <property type="entry name" value="DUF4265"/>
    <property type="match status" value="1"/>
</dbReference>
<protein>
    <submittedName>
        <fullName evidence="1">DUF4265 domain-containing protein</fullName>
    </submittedName>
</protein>
<dbReference type="Proteomes" id="UP001617714">
    <property type="component" value="Unassembled WGS sequence"/>
</dbReference>
<organism evidence="1 2">
    <name type="scientific">Pectobacterium parvum</name>
    <dbReference type="NCBI Taxonomy" id="2778550"/>
    <lineage>
        <taxon>Bacteria</taxon>
        <taxon>Pseudomonadati</taxon>
        <taxon>Pseudomonadota</taxon>
        <taxon>Gammaproteobacteria</taxon>
        <taxon>Enterobacterales</taxon>
        <taxon>Pectobacteriaceae</taxon>
        <taxon>Pectobacterium</taxon>
    </lineage>
</organism>
<accession>A0ABW8FXB4</accession>
<evidence type="ECO:0000313" key="1">
    <source>
        <dbReference type="EMBL" id="MFJ5321477.1"/>
    </source>
</evidence>
<gene>
    <name evidence="1" type="ORF">ACIPSN_08885</name>
</gene>
<sequence>MFEELPVREIEKDTYELLSSPGLVLNLPRGDIFRIKDKHAHPEVLKRGGNFCIHIHADELPSEDITSLENDVAKQLNGTLDGAFKGNLTLAVPARNGMDKLLTFSTPFAKKQAFNGTS</sequence>
<keyword evidence="2" id="KW-1185">Reference proteome</keyword>
<proteinExistence type="predicted"/>
<evidence type="ECO:0000313" key="2">
    <source>
        <dbReference type="Proteomes" id="UP001617714"/>
    </source>
</evidence>